<dbReference type="Proteomes" id="UP000224607">
    <property type="component" value="Unassembled WGS sequence"/>
</dbReference>
<keyword evidence="4" id="KW-1185">Reference proteome</keyword>
<organism evidence="2 3">
    <name type="scientific">Xenorhabdus mauleonii</name>
    <dbReference type="NCBI Taxonomy" id="351675"/>
    <lineage>
        <taxon>Bacteria</taxon>
        <taxon>Pseudomonadati</taxon>
        <taxon>Pseudomonadota</taxon>
        <taxon>Gammaproteobacteria</taxon>
        <taxon>Enterobacterales</taxon>
        <taxon>Morganellaceae</taxon>
        <taxon>Xenorhabdus</taxon>
    </lineage>
</organism>
<dbReference type="GO" id="GO:0006281">
    <property type="term" value="P:DNA repair"/>
    <property type="evidence" value="ECO:0007669"/>
    <property type="project" value="InterPro"/>
</dbReference>
<reference evidence="2" key="2">
    <citation type="submission" date="2016-10" db="EMBL/GenBank/DDBJ databases">
        <authorList>
            <person name="de Groot N.N."/>
        </authorList>
    </citation>
    <scope>NUCLEOTIDE SEQUENCE [LARGE SCALE GENOMIC DNA]</scope>
    <source>
        <strain evidence="2">DSM 17908</strain>
    </source>
</reference>
<sequence>MQLTDDGSIKYSTSLHDISRWTVEMLLIYMLKRTDIFSADDFGIHESYRRLKDMDKSPTVIQMRILGHI</sequence>
<protein>
    <submittedName>
        <fullName evidence="2">DNA-3-methyladenine glycosylase II</fullName>
    </submittedName>
</protein>
<evidence type="ECO:0000313" key="1">
    <source>
        <dbReference type="EMBL" id="PHM44776.1"/>
    </source>
</evidence>
<dbReference type="Gene3D" id="1.10.1670.40">
    <property type="match status" value="1"/>
</dbReference>
<dbReference type="Proteomes" id="UP000198919">
    <property type="component" value="Unassembled WGS sequence"/>
</dbReference>
<name>A0A1I3PJT9_9GAMM</name>
<dbReference type="EMBL" id="FORG01000006">
    <property type="protein sequence ID" value="SFJ21762.1"/>
    <property type="molecule type" value="Genomic_DNA"/>
</dbReference>
<reference evidence="1 4" key="3">
    <citation type="journal article" date="2017" name="Nat. Microbiol.">
        <title>Natural product diversity associated with the nematode symbionts Photorhabdus and Xenorhabdus.</title>
        <authorList>
            <person name="Tobias N.J."/>
            <person name="Wolff H."/>
            <person name="Djahanschiri B."/>
            <person name="Grundmann F."/>
            <person name="Kronenwerth M."/>
            <person name="Shi Y.M."/>
            <person name="Simonyi S."/>
            <person name="Grun P."/>
            <person name="Shapiro-Ilan D."/>
            <person name="Pidot S.J."/>
            <person name="Stinear T.P."/>
            <person name="Ebersberger I."/>
            <person name="Bode H.B."/>
        </authorList>
    </citation>
    <scope>NUCLEOTIDE SEQUENCE [LARGE SCALE GENOMIC DNA]</scope>
    <source>
        <strain evidence="1 4">DSM 17908</strain>
    </source>
</reference>
<evidence type="ECO:0000313" key="2">
    <source>
        <dbReference type="EMBL" id="SFJ21762.1"/>
    </source>
</evidence>
<dbReference type="InterPro" id="IPR011257">
    <property type="entry name" value="DNA_glycosylase"/>
</dbReference>
<dbReference type="STRING" id="351675.SAMN05421680_106171"/>
<proteinExistence type="predicted"/>
<dbReference type="EMBL" id="NITY01000004">
    <property type="protein sequence ID" value="PHM44776.1"/>
    <property type="molecule type" value="Genomic_DNA"/>
</dbReference>
<dbReference type="Gene3D" id="1.10.340.30">
    <property type="entry name" value="Hypothetical protein, domain 2"/>
    <property type="match status" value="1"/>
</dbReference>
<gene>
    <name evidence="2" type="ORF">SAMN05421680_106171</name>
    <name evidence="1" type="ORF">Xmau_01490</name>
</gene>
<accession>A0A1I3PJT9</accession>
<reference evidence="3" key="1">
    <citation type="submission" date="2016-10" db="EMBL/GenBank/DDBJ databases">
        <authorList>
            <person name="Varghese N."/>
            <person name="Submissions S."/>
        </authorList>
    </citation>
    <scope>NUCLEOTIDE SEQUENCE [LARGE SCALE GENOMIC DNA]</scope>
    <source>
        <strain evidence="3">DSM 17908</strain>
    </source>
</reference>
<evidence type="ECO:0000313" key="4">
    <source>
        <dbReference type="Proteomes" id="UP000224607"/>
    </source>
</evidence>
<dbReference type="GO" id="GO:0003824">
    <property type="term" value="F:catalytic activity"/>
    <property type="evidence" value="ECO:0007669"/>
    <property type="project" value="InterPro"/>
</dbReference>
<dbReference type="SUPFAM" id="SSF48150">
    <property type="entry name" value="DNA-glycosylase"/>
    <property type="match status" value="1"/>
</dbReference>
<dbReference type="AlphaFoldDB" id="A0A1I3PJT9"/>
<evidence type="ECO:0000313" key="3">
    <source>
        <dbReference type="Proteomes" id="UP000198919"/>
    </source>
</evidence>